<evidence type="ECO:0000313" key="2">
    <source>
        <dbReference type="EMBL" id="KAL3116296.1"/>
    </source>
</evidence>
<dbReference type="EMBL" id="JBICBT010000359">
    <property type="protein sequence ID" value="KAL3116296.1"/>
    <property type="molecule type" value="Genomic_DNA"/>
</dbReference>
<evidence type="ECO:0000313" key="3">
    <source>
        <dbReference type="Proteomes" id="UP001620626"/>
    </source>
</evidence>
<keyword evidence="1" id="KW-0812">Transmembrane</keyword>
<organism evidence="2 3">
    <name type="scientific">Heterodera trifolii</name>
    <dbReference type="NCBI Taxonomy" id="157864"/>
    <lineage>
        <taxon>Eukaryota</taxon>
        <taxon>Metazoa</taxon>
        <taxon>Ecdysozoa</taxon>
        <taxon>Nematoda</taxon>
        <taxon>Chromadorea</taxon>
        <taxon>Rhabditida</taxon>
        <taxon>Tylenchina</taxon>
        <taxon>Tylenchomorpha</taxon>
        <taxon>Tylenchoidea</taxon>
        <taxon>Heteroderidae</taxon>
        <taxon>Heteroderinae</taxon>
        <taxon>Heterodera</taxon>
    </lineage>
</organism>
<accession>A0ABD2LM35</accession>
<proteinExistence type="predicted"/>
<evidence type="ECO:0000256" key="1">
    <source>
        <dbReference type="SAM" id="Phobius"/>
    </source>
</evidence>
<gene>
    <name evidence="2" type="ORF">niasHT_002379</name>
</gene>
<name>A0ABD2LM35_9BILA</name>
<keyword evidence="1" id="KW-1133">Transmembrane helix</keyword>
<protein>
    <recommendedName>
        <fullName evidence="4">Major facilitator superfamily (MFS) profile domain-containing protein</fullName>
    </recommendedName>
</protein>
<dbReference type="AlphaFoldDB" id="A0ABD2LM35"/>
<evidence type="ECO:0008006" key="4">
    <source>
        <dbReference type="Google" id="ProtNLM"/>
    </source>
</evidence>
<keyword evidence="3" id="KW-1185">Reference proteome</keyword>
<dbReference type="Gene3D" id="1.20.1720.10">
    <property type="entry name" value="Multidrug resistance protein D"/>
    <property type="match status" value="1"/>
</dbReference>
<comment type="caution">
    <text evidence="2">The sequence shown here is derived from an EMBL/GenBank/DDBJ whole genome shotgun (WGS) entry which is preliminary data.</text>
</comment>
<keyword evidence="1" id="KW-0472">Membrane</keyword>
<reference evidence="2 3" key="1">
    <citation type="submission" date="2024-10" db="EMBL/GenBank/DDBJ databases">
        <authorList>
            <person name="Kim D."/>
        </authorList>
    </citation>
    <scope>NUCLEOTIDE SEQUENCE [LARGE SCALE GENOMIC DNA]</scope>
    <source>
        <strain evidence="2">BH-2024</strain>
    </source>
</reference>
<sequence length="242" mass="27272">MLLCFGINRFHLCALLTWQFAIFFASQMLLPAQFGGVLLGTFTSGALSDAFGRRPIAIFALTFGTSSILASAFATTWQFLLATRFMALRAFINWVCWHSLPWILGISLGDCAIAISPRALPQGIARLALTVLCLLFPHWQSASIVCAIVERLLFRLLHSVLHLLLRVCVKSTGKAFHASNVFAHPWRIRWTNAMRAFWHLVTEDGRHICLGKKLRILKCEEKTDGLRLRMLKVLDNHNHLSC</sequence>
<feature type="transmembrane region" description="Helical" evidence="1">
    <location>
        <begin position="55"/>
        <end position="82"/>
    </location>
</feature>
<dbReference type="Proteomes" id="UP001620626">
    <property type="component" value="Unassembled WGS sequence"/>
</dbReference>